<evidence type="ECO:0000256" key="1">
    <source>
        <dbReference type="SAM" id="MobiDB-lite"/>
    </source>
</evidence>
<gene>
    <name evidence="2" type="ORF">APZ42_006099</name>
</gene>
<name>A0A162CS74_9CRUS</name>
<accession>A0A162CS74</accession>
<organism evidence="2 3">
    <name type="scientific">Daphnia magna</name>
    <dbReference type="NCBI Taxonomy" id="35525"/>
    <lineage>
        <taxon>Eukaryota</taxon>
        <taxon>Metazoa</taxon>
        <taxon>Ecdysozoa</taxon>
        <taxon>Arthropoda</taxon>
        <taxon>Crustacea</taxon>
        <taxon>Branchiopoda</taxon>
        <taxon>Diplostraca</taxon>
        <taxon>Cladocera</taxon>
        <taxon>Anomopoda</taxon>
        <taxon>Daphniidae</taxon>
        <taxon>Daphnia</taxon>
    </lineage>
</organism>
<protein>
    <submittedName>
        <fullName evidence="2">Uncharacterized protein</fullName>
    </submittedName>
</protein>
<feature type="region of interest" description="Disordered" evidence="1">
    <location>
        <begin position="26"/>
        <end position="56"/>
    </location>
</feature>
<evidence type="ECO:0000313" key="2">
    <source>
        <dbReference type="EMBL" id="KZR98473.1"/>
    </source>
</evidence>
<dbReference type="EMBL" id="LRGB01016949">
    <property type="protein sequence ID" value="KZR98473.1"/>
    <property type="molecule type" value="Genomic_DNA"/>
</dbReference>
<proteinExistence type="predicted"/>
<comment type="caution">
    <text evidence="2">The sequence shown here is derived from an EMBL/GenBank/DDBJ whole genome shotgun (WGS) entry which is preliminary data.</text>
</comment>
<feature type="non-terminal residue" evidence="2">
    <location>
        <position position="1"/>
    </location>
</feature>
<keyword evidence="3" id="KW-1185">Reference proteome</keyword>
<evidence type="ECO:0000313" key="3">
    <source>
        <dbReference type="Proteomes" id="UP000076858"/>
    </source>
</evidence>
<dbReference type="AlphaFoldDB" id="A0A162CS74"/>
<feature type="non-terminal residue" evidence="2">
    <location>
        <position position="122"/>
    </location>
</feature>
<sequence length="122" mass="13304">QESSTKKMVSKLPTRNRVSGKMVLMVQKKSTPFKKPKNKGGSPKGVKDPPALETMKMKNTTTCATCLRLSLARMSGRMSNIEAPVVPMKLASTAPMARMAVFSPGLPCKLPRMKMPPDTVNK</sequence>
<reference evidence="2 3" key="1">
    <citation type="submission" date="2016-03" db="EMBL/GenBank/DDBJ databases">
        <title>EvidentialGene: Evidence-directed Construction of Genes on Genomes.</title>
        <authorList>
            <person name="Gilbert D.G."/>
            <person name="Choi J.-H."/>
            <person name="Mockaitis K."/>
            <person name="Colbourne J."/>
            <person name="Pfrender M."/>
        </authorList>
    </citation>
    <scope>NUCLEOTIDE SEQUENCE [LARGE SCALE GENOMIC DNA]</scope>
    <source>
        <strain evidence="2 3">Xinb3</strain>
        <tissue evidence="2">Complete organism</tissue>
    </source>
</reference>
<dbReference type="Proteomes" id="UP000076858">
    <property type="component" value="Unassembled WGS sequence"/>
</dbReference>
<feature type="region of interest" description="Disordered" evidence="1">
    <location>
        <begin position="1"/>
        <end position="20"/>
    </location>
</feature>